<organism evidence="2 4">
    <name type="scientific">Caproicibacterium amylolyticum</name>
    <dbReference type="NCBI Taxonomy" id="2766537"/>
    <lineage>
        <taxon>Bacteria</taxon>
        <taxon>Bacillati</taxon>
        <taxon>Bacillota</taxon>
        <taxon>Clostridia</taxon>
        <taxon>Eubacteriales</taxon>
        <taxon>Oscillospiraceae</taxon>
        <taxon>Caproicibacterium</taxon>
    </lineage>
</organism>
<dbReference type="EMBL" id="CP060696">
    <property type="protein sequence ID" value="QNO19018.1"/>
    <property type="molecule type" value="Genomic_DNA"/>
</dbReference>
<feature type="domain" description="HTH cro/C1-type" evidence="1">
    <location>
        <begin position="7"/>
        <end position="61"/>
    </location>
</feature>
<dbReference type="RefSeq" id="WP_212507867.1">
    <property type="nucleotide sequence ID" value="NZ_CP060696.1"/>
</dbReference>
<gene>
    <name evidence="2" type="ORF">H6X83_03970</name>
    <name evidence="3" type="ORF">H6X83_05195</name>
</gene>
<proteinExistence type="predicted"/>
<dbReference type="Pfam" id="PF01381">
    <property type="entry name" value="HTH_3"/>
    <property type="match status" value="1"/>
</dbReference>
<dbReference type="InterPro" id="IPR001387">
    <property type="entry name" value="Cro/C1-type_HTH"/>
</dbReference>
<accession>A0A7G9WJD8</accession>
<dbReference type="GO" id="GO:0003677">
    <property type="term" value="F:DNA binding"/>
    <property type="evidence" value="ECO:0007669"/>
    <property type="project" value="InterPro"/>
</dbReference>
<dbReference type="KEGG" id="caml:H6X83_05195"/>
<dbReference type="SUPFAM" id="SSF47413">
    <property type="entry name" value="lambda repressor-like DNA-binding domains"/>
    <property type="match status" value="1"/>
</dbReference>
<dbReference type="SMART" id="SM00530">
    <property type="entry name" value="HTH_XRE"/>
    <property type="match status" value="1"/>
</dbReference>
<dbReference type="KEGG" id="caml:H6X83_03970"/>
<name>A0A7G9WJD8_9FIRM</name>
<evidence type="ECO:0000259" key="1">
    <source>
        <dbReference type="PROSITE" id="PS50943"/>
    </source>
</evidence>
<evidence type="ECO:0000313" key="4">
    <source>
        <dbReference type="Proteomes" id="UP000516046"/>
    </source>
</evidence>
<dbReference type="InterPro" id="IPR010982">
    <property type="entry name" value="Lambda_DNA-bd_dom_sf"/>
</dbReference>
<reference evidence="2 4" key="1">
    <citation type="submission" date="2020-08" db="EMBL/GenBank/DDBJ databases">
        <authorList>
            <person name="Ren C."/>
            <person name="Gu Y."/>
            <person name="Xu Y."/>
        </authorList>
    </citation>
    <scope>NUCLEOTIDE SEQUENCE [LARGE SCALE GENOMIC DNA]</scope>
    <source>
        <strain evidence="2 4">LBM18003</strain>
    </source>
</reference>
<dbReference type="EMBL" id="CP060696">
    <property type="protein sequence ID" value="QNO18800.1"/>
    <property type="molecule type" value="Genomic_DNA"/>
</dbReference>
<evidence type="ECO:0000313" key="2">
    <source>
        <dbReference type="EMBL" id="QNO18800.1"/>
    </source>
</evidence>
<keyword evidence="4" id="KW-1185">Reference proteome</keyword>
<protein>
    <submittedName>
        <fullName evidence="2">Helix-turn-helix transcriptional regulator</fullName>
    </submittedName>
</protein>
<dbReference type="CDD" id="cd00093">
    <property type="entry name" value="HTH_XRE"/>
    <property type="match status" value="1"/>
</dbReference>
<dbReference type="PROSITE" id="PS50943">
    <property type="entry name" value="HTH_CROC1"/>
    <property type="match status" value="1"/>
</dbReference>
<dbReference type="Gene3D" id="1.10.260.40">
    <property type="entry name" value="lambda repressor-like DNA-binding domains"/>
    <property type="match status" value="1"/>
</dbReference>
<evidence type="ECO:0000313" key="3">
    <source>
        <dbReference type="EMBL" id="QNO19018.1"/>
    </source>
</evidence>
<sequence>MEIKDLLRDMRTAHGLTTTEIAQKAGMAQSTYSRLENGGRIPKPSTLSKIAAAYGLPDNYFTLEIARQQSDTAQFGNTNNAVFAQIPDTLASSLTSDQLTEVANCVNAAYHRGKADAGAEMVDSNCVYINSISRMIEWDKNFGVRFVKKN</sequence>
<dbReference type="Proteomes" id="UP000516046">
    <property type="component" value="Chromosome"/>
</dbReference>
<dbReference type="AlphaFoldDB" id="A0A7G9WJD8"/>